<keyword evidence="2" id="KW-1185">Reference proteome</keyword>
<reference evidence="1 2" key="1">
    <citation type="submission" date="2018-09" db="EMBL/GenBank/DDBJ databases">
        <authorList>
            <person name="Tagini F."/>
        </authorList>
    </citation>
    <scope>NUCLEOTIDE SEQUENCE [LARGE SCALE GENOMIC DNA]</scope>
    <source>
        <strain evidence="1 2">MK13</strain>
    </source>
</reference>
<organism evidence="1 2">
    <name type="scientific">Mycobacterium innocens</name>
    <dbReference type="NCBI Taxonomy" id="2341083"/>
    <lineage>
        <taxon>Bacteria</taxon>
        <taxon>Bacillati</taxon>
        <taxon>Actinomycetota</taxon>
        <taxon>Actinomycetes</taxon>
        <taxon>Mycobacteriales</taxon>
        <taxon>Mycobacteriaceae</taxon>
        <taxon>Mycobacterium</taxon>
    </lineage>
</organism>
<evidence type="ECO:0000313" key="2">
    <source>
        <dbReference type="Proteomes" id="UP000267289"/>
    </source>
</evidence>
<name>A0A498QI61_9MYCO</name>
<protein>
    <submittedName>
        <fullName evidence="1">Uncharacterized protein</fullName>
    </submittedName>
</protein>
<dbReference type="AlphaFoldDB" id="A0A498QI61"/>
<accession>A0A498QI61</accession>
<dbReference type="EMBL" id="UPHQ01000256">
    <property type="protein sequence ID" value="VBA44185.1"/>
    <property type="molecule type" value="Genomic_DNA"/>
</dbReference>
<evidence type="ECO:0000313" key="1">
    <source>
        <dbReference type="EMBL" id="VBA44185.1"/>
    </source>
</evidence>
<dbReference type="Proteomes" id="UP000267289">
    <property type="component" value="Unassembled WGS sequence"/>
</dbReference>
<proteinExistence type="predicted"/>
<gene>
    <name evidence="1" type="ORF">LAUMK13_04905</name>
</gene>
<sequence length="57" mass="6359">MIFVNPSCSMVSGWLNRVSRVTRRLGDGGKRLGRFANPDCTLSNNFQQQMSGRAFPP</sequence>